<dbReference type="GO" id="GO:0005524">
    <property type="term" value="F:ATP binding"/>
    <property type="evidence" value="ECO:0007669"/>
    <property type="project" value="UniProtKB-KW"/>
</dbReference>
<dbReference type="CDD" id="cd03257">
    <property type="entry name" value="ABC_NikE_OppD_transporters"/>
    <property type="match status" value="1"/>
</dbReference>
<feature type="domain" description="ABC transporter" evidence="8">
    <location>
        <begin position="13"/>
        <end position="264"/>
    </location>
</feature>
<dbReference type="PANTHER" id="PTHR43297">
    <property type="entry name" value="OLIGOPEPTIDE TRANSPORT ATP-BINDING PROTEIN APPD"/>
    <property type="match status" value="1"/>
</dbReference>
<dbReference type="RefSeq" id="WP_377251685.1">
    <property type="nucleotide sequence ID" value="NZ_JBHLUH010000026.1"/>
</dbReference>
<keyword evidence="4" id="KW-1003">Cell membrane</keyword>
<evidence type="ECO:0000313" key="9">
    <source>
        <dbReference type="EMBL" id="MFC0529182.1"/>
    </source>
</evidence>
<reference evidence="9 10" key="1">
    <citation type="submission" date="2024-09" db="EMBL/GenBank/DDBJ databases">
        <authorList>
            <person name="Sun Q."/>
            <person name="Mori K."/>
        </authorList>
    </citation>
    <scope>NUCLEOTIDE SEQUENCE [LARGE SCALE GENOMIC DNA]</scope>
    <source>
        <strain evidence="9 10">TBRC 3947</strain>
    </source>
</reference>
<dbReference type="InterPro" id="IPR003439">
    <property type="entry name" value="ABC_transporter-like_ATP-bd"/>
</dbReference>
<comment type="caution">
    <text evidence="9">The sequence shown here is derived from an EMBL/GenBank/DDBJ whole genome shotgun (WGS) entry which is preliminary data.</text>
</comment>
<evidence type="ECO:0000256" key="7">
    <source>
        <dbReference type="ARBA" id="ARBA00023136"/>
    </source>
</evidence>
<evidence type="ECO:0000259" key="8">
    <source>
        <dbReference type="PROSITE" id="PS50893"/>
    </source>
</evidence>
<evidence type="ECO:0000256" key="5">
    <source>
        <dbReference type="ARBA" id="ARBA00022741"/>
    </source>
</evidence>
<dbReference type="InterPro" id="IPR027417">
    <property type="entry name" value="P-loop_NTPase"/>
</dbReference>
<keyword evidence="5" id="KW-0547">Nucleotide-binding</keyword>
<protein>
    <submittedName>
        <fullName evidence="9">ABC transporter ATP-binding protein</fullName>
    </submittedName>
</protein>
<dbReference type="InterPro" id="IPR013563">
    <property type="entry name" value="Oligopep_ABC_C"/>
</dbReference>
<dbReference type="Proteomes" id="UP001589867">
    <property type="component" value="Unassembled WGS sequence"/>
</dbReference>
<evidence type="ECO:0000256" key="2">
    <source>
        <dbReference type="ARBA" id="ARBA00005417"/>
    </source>
</evidence>
<dbReference type="PROSITE" id="PS50893">
    <property type="entry name" value="ABC_TRANSPORTER_2"/>
    <property type="match status" value="1"/>
</dbReference>
<organism evidence="9 10">
    <name type="scientific">Phytohabitans kaempferiae</name>
    <dbReference type="NCBI Taxonomy" id="1620943"/>
    <lineage>
        <taxon>Bacteria</taxon>
        <taxon>Bacillati</taxon>
        <taxon>Actinomycetota</taxon>
        <taxon>Actinomycetes</taxon>
        <taxon>Micromonosporales</taxon>
        <taxon>Micromonosporaceae</taxon>
    </lineage>
</organism>
<dbReference type="Gene3D" id="3.40.50.300">
    <property type="entry name" value="P-loop containing nucleotide triphosphate hydrolases"/>
    <property type="match status" value="1"/>
</dbReference>
<dbReference type="PANTHER" id="PTHR43297:SF2">
    <property type="entry name" value="DIPEPTIDE TRANSPORT ATP-BINDING PROTEIN DPPD"/>
    <property type="match status" value="1"/>
</dbReference>
<evidence type="ECO:0000256" key="6">
    <source>
        <dbReference type="ARBA" id="ARBA00022840"/>
    </source>
</evidence>
<dbReference type="PROSITE" id="PS00211">
    <property type="entry name" value="ABC_TRANSPORTER_1"/>
    <property type="match status" value="1"/>
</dbReference>
<dbReference type="InterPro" id="IPR003593">
    <property type="entry name" value="AAA+_ATPase"/>
</dbReference>
<comment type="subcellular location">
    <subcellularLocation>
        <location evidence="1">Cell membrane</location>
        <topology evidence="1">Peripheral membrane protein</topology>
    </subcellularLocation>
</comment>
<accession>A0ABV6M3D0</accession>
<dbReference type="NCBIfam" id="TIGR01727">
    <property type="entry name" value="oligo_HPY"/>
    <property type="match status" value="1"/>
</dbReference>
<evidence type="ECO:0000256" key="1">
    <source>
        <dbReference type="ARBA" id="ARBA00004202"/>
    </source>
</evidence>
<sequence length="336" mass="36530">MSEPIRSGSRAGLDVSGVSVRLRTGARLIEPLSEVNFHIAPGERVALVGESGCGKSVLMRSLVRLVPPAVLDQVRGSARIGDIDLLASSLEQIRAVRGRRIGMVFQDASTYLNPTMTIGKQIGEALPEKLRADRAQARARVSELLASVGLDARPEFQRRYPHELSGGMRQRVLIAVALAGDPDLLFADEPTTALDVTVQAQILLTLDEVVRTRGMGLLLVTHDLGVVAQMCERMYVMYAGQIVESGPVAEVFRAPRHPYTRALLDCLLTIDRPAQELRTIRGVVPPPEAFGSGCRFADRCDQRMPVCDNAPGEYVVAAGHTSRCWLHAPEKVGSPR</sequence>
<dbReference type="EMBL" id="JBHLUH010000026">
    <property type="protein sequence ID" value="MFC0529182.1"/>
    <property type="molecule type" value="Genomic_DNA"/>
</dbReference>
<keyword evidence="7" id="KW-0472">Membrane</keyword>
<proteinExistence type="inferred from homology"/>
<dbReference type="InterPro" id="IPR050388">
    <property type="entry name" value="ABC_Ni/Peptide_Import"/>
</dbReference>
<keyword evidence="3" id="KW-0813">Transport</keyword>
<dbReference type="InterPro" id="IPR017871">
    <property type="entry name" value="ABC_transporter-like_CS"/>
</dbReference>
<evidence type="ECO:0000313" key="10">
    <source>
        <dbReference type="Proteomes" id="UP001589867"/>
    </source>
</evidence>
<evidence type="ECO:0000256" key="3">
    <source>
        <dbReference type="ARBA" id="ARBA00022448"/>
    </source>
</evidence>
<gene>
    <name evidence="9" type="ORF">ACFFIA_16125</name>
</gene>
<dbReference type="Pfam" id="PF08352">
    <property type="entry name" value="oligo_HPY"/>
    <property type="match status" value="1"/>
</dbReference>
<dbReference type="Pfam" id="PF00005">
    <property type="entry name" value="ABC_tran"/>
    <property type="match status" value="1"/>
</dbReference>
<comment type="similarity">
    <text evidence="2">Belongs to the ABC transporter superfamily.</text>
</comment>
<name>A0ABV6M3D0_9ACTN</name>
<evidence type="ECO:0000256" key="4">
    <source>
        <dbReference type="ARBA" id="ARBA00022475"/>
    </source>
</evidence>
<dbReference type="SMART" id="SM00382">
    <property type="entry name" value="AAA"/>
    <property type="match status" value="1"/>
</dbReference>
<keyword evidence="10" id="KW-1185">Reference proteome</keyword>
<keyword evidence="6 9" id="KW-0067">ATP-binding</keyword>
<dbReference type="SUPFAM" id="SSF52540">
    <property type="entry name" value="P-loop containing nucleoside triphosphate hydrolases"/>
    <property type="match status" value="1"/>
</dbReference>